<organism evidence="3 4">
    <name type="scientific">Kluyveromyces lactis (strain ATCC 8585 / CBS 2359 / DSM 70799 / NBRC 1267 / NRRL Y-1140 / WM37)</name>
    <name type="common">Yeast</name>
    <name type="synonym">Candida sphaerica</name>
    <dbReference type="NCBI Taxonomy" id="284590"/>
    <lineage>
        <taxon>Eukaryota</taxon>
        <taxon>Fungi</taxon>
        <taxon>Dikarya</taxon>
        <taxon>Ascomycota</taxon>
        <taxon>Saccharomycotina</taxon>
        <taxon>Saccharomycetes</taxon>
        <taxon>Saccharomycetales</taxon>
        <taxon>Saccharomycetaceae</taxon>
        <taxon>Kluyveromyces</taxon>
    </lineage>
</organism>
<dbReference type="InParanoid" id="Q6CIM4"/>
<evidence type="ECO:0000256" key="1">
    <source>
        <dbReference type="ARBA" id="ARBA00006420"/>
    </source>
</evidence>
<dbReference type="InterPro" id="IPR036498">
    <property type="entry name" value="Nfu/NifU_N_sf"/>
</dbReference>
<dbReference type="KEGG" id="kla:KLLA0_F25476g"/>
<dbReference type="PANTHER" id="PTHR11178">
    <property type="entry name" value="IRON-SULFUR CLUSTER SCAFFOLD PROTEIN NFU-RELATED"/>
    <property type="match status" value="1"/>
</dbReference>
<keyword evidence="4" id="KW-1185">Reference proteome</keyword>
<dbReference type="GO" id="GO:0051536">
    <property type="term" value="F:iron-sulfur cluster binding"/>
    <property type="evidence" value="ECO:0007669"/>
    <property type="project" value="InterPro"/>
</dbReference>
<gene>
    <name evidence="3" type="ORF">KLLA0_F25476g</name>
</gene>
<dbReference type="EMBL" id="CR382126">
    <property type="protein sequence ID" value="CAG98923.1"/>
    <property type="molecule type" value="Genomic_DNA"/>
</dbReference>
<dbReference type="InterPro" id="IPR014824">
    <property type="entry name" value="Nfu/NifU_N"/>
</dbReference>
<accession>Q6CIM4</accession>
<dbReference type="Gene3D" id="3.30.1370.70">
    <property type="entry name" value="Scaffold protein Nfu/NifU, N-terminal domain"/>
    <property type="match status" value="1"/>
</dbReference>
<protein>
    <submittedName>
        <fullName evidence="3">KLLA0F25476p</fullName>
    </submittedName>
</protein>
<reference evidence="3 4" key="1">
    <citation type="journal article" date="2004" name="Nature">
        <title>Genome evolution in yeasts.</title>
        <authorList>
            <consortium name="Genolevures"/>
            <person name="Dujon B."/>
            <person name="Sherman D."/>
            <person name="Fischer G."/>
            <person name="Durrens P."/>
            <person name="Casaregola S."/>
            <person name="Lafontaine I."/>
            <person name="de Montigny J."/>
            <person name="Marck C."/>
            <person name="Neuveglise C."/>
            <person name="Talla E."/>
            <person name="Goffard N."/>
            <person name="Frangeul L."/>
            <person name="Aigle M."/>
            <person name="Anthouard V."/>
            <person name="Babour A."/>
            <person name="Barbe V."/>
            <person name="Barnay S."/>
            <person name="Blanchin S."/>
            <person name="Beckerich J.M."/>
            <person name="Beyne E."/>
            <person name="Bleykasten C."/>
            <person name="Boisrame A."/>
            <person name="Boyer J."/>
            <person name="Cattolico L."/>
            <person name="Confanioleri F."/>
            <person name="de Daruvar A."/>
            <person name="Despons L."/>
            <person name="Fabre E."/>
            <person name="Fairhead C."/>
            <person name="Ferry-Dumazet H."/>
            <person name="Groppi A."/>
            <person name="Hantraye F."/>
            <person name="Hennequin C."/>
            <person name="Jauniaux N."/>
            <person name="Joyet P."/>
            <person name="Kachouri R."/>
            <person name="Kerrest A."/>
            <person name="Koszul R."/>
            <person name="Lemaire M."/>
            <person name="Lesur I."/>
            <person name="Ma L."/>
            <person name="Muller H."/>
            <person name="Nicaud J.M."/>
            <person name="Nikolski M."/>
            <person name="Oztas S."/>
            <person name="Ozier-Kalogeropoulos O."/>
            <person name="Pellenz S."/>
            <person name="Potier S."/>
            <person name="Richard G.F."/>
            <person name="Straub M.L."/>
            <person name="Suleau A."/>
            <person name="Swennene D."/>
            <person name="Tekaia F."/>
            <person name="Wesolowski-Louvel M."/>
            <person name="Westhof E."/>
            <person name="Wirth B."/>
            <person name="Zeniou-Meyer M."/>
            <person name="Zivanovic I."/>
            <person name="Bolotin-Fukuhara M."/>
            <person name="Thierry A."/>
            <person name="Bouchier C."/>
            <person name="Caudron B."/>
            <person name="Scarpelli C."/>
            <person name="Gaillardin C."/>
            <person name="Weissenbach J."/>
            <person name="Wincker P."/>
            <person name="Souciet J.L."/>
        </authorList>
    </citation>
    <scope>NUCLEOTIDE SEQUENCE [LARGE SCALE GENOMIC DNA]</scope>
    <source>
        <strain evidence="4">ATCC 8585 / CBS 2359 / DSM 70799 / NBRC 1267 / NRRL Y-1140 / WM37</strain>
    </source>
</reference>
<dbReference type="FunCoup" id="Q6CIM4">
    <property type="interactions" value="357"/>
</dbReference>
<sequence>MLGRFSFGPKFYKSVHRTVLNPVWQRSIHIKTLTTPNENALKFVSTDGGLLQEKGTQSVEIKNTDEELLKHAPFPSKVFQQCPGVEAMMIGDDFVTINKDELIHWNQVTPTVIDLLVQHLASGKPTFLPDFFDVKKSSEVGYDVDIPKFEYDEDEQEISEMIDELIQTRIRPAIMDDGGDIQYRGWNPETGTVYLKLQGACKSCSSSEDTLKHGIEAMLKHYIEEVEDVVQILDPEEKIALAEFEKLEKKLESSKR</sequence>
<dbReference type="GO" id="GO:0005506">
    <property type="term" value="F:iron ion binding"/>
    <property type="evidence" value="ECO:0007669"/>
    <property type="project" value="InterPro"/>
</dbReference>
<proteinExistence type="inferred from homology"/>
<dbReference type="GO" id="GO:0016226">
    <property type="term" value="P:iron-sulfur cluster assembly"/>
    <property type="evidence" value="ECO:0007669"/>
    <property type="project" value="InterPro"/>
</dbReference>
<dbReference type="SUPFAM" id="SSF117916">
    <property type="entry name" value="Fe-S cluster assembly (FSCA) domain-like"/>
    <property type="match status" value="1"/>
</dbReference>
<dbReference type="FunFam" id="3.30.300.130:FF:000001">
    <property type="entry name" value="NFU1 iron-sulfur cluster scaffold"/>
    <property type="match status" value="1"/>
</dbReference>
<dbReference type="STRING" id="284590.Q6CIM4"/>
<dbReference type="SUPFAM" id="SSF110836">
    <property type="entry name" value="Hypothetical protein SAV1430"/>
    <property type="match status" value="1"/>
</dbReference>
<dbReference type="SMART" id="SM00932">
    <property type="entry name" value="Nfu_N"/>
    <property type="match status" value="1"/>
</dbReference>
<dbReference type="eggNOG" id="KOG2358">
    <property type="taxonomic scope" value="Eukaryota"/>
</dbReference>
<dbReference type="GO" id="GO:0005739">
    <property type="term" value="C:mitochondrion"/>
    <property type="evidence" value="ECO:0007669"/>
    <property type="project" value="TreeGrafter"/>
</dbReference>
<dbReference type="Proteomes" id="UP000000598">
    <property type="component" value="Chromosome F"/>
</dbReference>
<name>Q6CIM4_KLULA</name>
<evidence type="ECO:0000259" key="2">
    <source>
        <dbReference type="SMART" id="SM00932"/>
    </source>
</evidence>
<dbReference type="AlphaFoldDB" id="Q6CIM4"/>
<dbReference type="Pfam" id="PF08712">
    <property type="entry name" value="Nfu_N"/>
    <property type="match status" value="1"/>
</dbReference>
<dbReference type="PANTHER" id="PTHR11178:SF1">
    <property type="entry name" value="NFU1 IRON-SULFUR CLUSTER SCAFFOLD HOMOLOG, MITOCHONDRIAL"/>
    <property type="match status" value="1"/>
</dbReference>
<dbReference type="InterPro" id="IPR034904">
    <property type="entry name" value="FSCA_dom_sf"/>
</dbReference>
<comment type="similarity">
    <text evidence="1">Belongs to the NifU family.</text>
</comment>
<evidence type="ECO:0000313" key="4">
    <source>
        <dbReference type="Proteomes" id="UP000000598"/>
    </source>
</evidence>
<dbReference type="HOGENOM" id="CLU_060555_0_2_1"/>
<dbReference type="InterPro" id="IPR001075">
    <property type="entry name" value="NIF_FeS_clus_asmbl_NifU_C"/>
</dbReference>
<dbReference type="Gene3D" id="3.30.300.130">
    <property type="entry name" value="Fe-S cluster assembly (FSCA)"/>
    <property type="match status" value="1"/>
</dbReference>
<dbReference type="Pfam" id="PF01106">
    <property type="entry name" value="NifU"/>
    <property type="match status" value="1"/>
</dbReference>
<evidence type="ECO:0000313" key="3">
    <source>
        <dbReference type="EMBL" id="CAG98923.1"/>
    </source>
</evidence>
<dbReference type="OMA" id="AIMEHYM"/>
<feature type="domain" description="Scaffold protein Nfu/NifU N-terminal" evidence="2">
    <location>
        <begin position="30"/>
        <end position="123"/>
    </location>
</feature>
<dbReference type="InterPro" id="IPR035433">
    <property type="entry name" value="NFU1-like"/>
</dbReference>
<dbReference type="PIRSF" id="PIRSF036773">
    <property type="entry name" value="HIRIP5"/>
    <property type="match status" value="1"/>
</dbReference>
<dbReference type="PaxDb" id="284590-Q6CIM4"/>